<dbReference type="KEGG" id="lgi:LOTGIDRAFT_71576"/>
<dbReference type="SUPFAM" id="SSF52540">
    <property type="entry name" value="P-loop containing nucleoside triphosphate hydrolases"/>
    <property type="match status" value="2"/>
</dbReference>
<dbReference type="SUPFAM" id="SSF47819">
    <property type="entry name" value="HRDC-like"/>
    <property type="match status" value="1"/>
</dbReference>
<accession>V3ZEN8</accession>
<dbReference type="GO" id="GO:0003677">
    <property type="term" value="F:DNA binding"/>
    <property type="evidence" value="ECO:0007669"/>
    <property type="project" value="UniProtKB-KW"/>
</dbReference>
<dbReference type="Pfam" id="PF00271">
    <property type="entry name" value="Helicase_C"/>
    <property type="match status" value="1"/>
</dbReference>
<keyword evidence="5" id="KW-0479">Metal-binding</keyword>
<dbReference type="NCBIfam" id="TIGR00614">
    <property type="entry name" value="recQ_fam"/>
    <property type="match status" value="1"/>
</dbReference>
<dbReference type="InterPro" id="IPR001650">
    <property type="entry name" value="Helicase_C-like"/>
</dbReference>
<evidence type="ECO:0000256" key="8">
    <source>
        <dbReference type="ARBA" id="ARBA00022801"/>
    </source>
</evidence>
<dbReference type="GO" id="GO:0005737">
    <property type="term" value="C:cytoplasm"/>
    <property type="evidence" value="ECO:0007669"/>
    <property type="project" value="TreeGrafter"/>
</dbReference>
<evidence type="ECO:0000313" key="22">
    <source>
        <dbReference type="Proteomes" id="UP000030746"/>
    </source>
</evidence>
<comment type="similarity">
    <text evidence="3 17">Belongs to the helicase family. RecQ subfamily.</text>
</comment>
<protein>
    <recommendedName>
        <fullName evidence="17">ATP-dependent DNA helicase</fullName>
        <ecNumber evidence="17">5.6.2.4</ecNumber>
    </recommendedName>
</protein>
<name>V3ZEN8_LOTGI</name>
<dbReference type="EC" id="5.6.2.4" evidence="17"/>
<keyword evidence="12" id="KW-0238">DNA-binding</keyword>
<dbReference type="RefSeq" id="XP_009059627.1">
    <property type="nucleotide sequence ID" value="XM_009061379.1"/>
</dbReference>
<dbReference type="SMART" id="SM00487">
    <property type="entry name" value="DEXDc"/>
    <property type="match status" value="1"/>
</dbReference>
<dbReference type="GO" id="GO:0043138">
    <property type="term" value="F:3'-5' DNA helicase activity"/>
    <property type="evidence" value="ECO:0007669"/>
    <property type="project" value="UniProtKB-EC"/>
</dbReference>
<dbReference type="GO" id="GO:0005524">
    <property type="term" value="F:ATP binding"/>
    <property type="evidence" value="ECO:0007669"/>
    <property type="project" value="UniProtKB-KW"/>
</dbReference>
<dbReference type="Pfam" id="PF00270">
    <property type="entry name" value="DEAD"/>
    <property type="match status" value="1"/>
</dbReference>
<evidence type="ECO:0000256" key="11">
    <source>
        <dbReference type="ARBA" id="ARBA00022840"/>
    </source>
</evidence>
<organism evidence="21 22">
    <name type="scientific">Lottia gigantea</name>
    <name type="common">Giant owl limpet</name>
    <dbReference type="NCBI Taxonomy" id="225164"/>
    <lineage>
        <taxon>Eukaryota</taxon>
        <taxon>Metazoa</taxon>
        <taxon>Spiralia</taxon>
        <taxon>Lophotrochozoa</taxon>
        <taxon>Mollusca</taxon>
        <taxon>Gastropoda</taxon>
        <taxon>Patellogastropoda</taxon>
        <taxon>Lottioidea</taxon>
        <taxon>Lottiidae</taxon>
        <taxon>Lottia</taxon>
    </lineage>
</organism>
<dbReference type="SUPFAM" id="SSF46785">
    <property type="entry name" value="Winged helix' DNA-binding domain"/>
    <property type="match status" value="1"/>
</dbReference>
<evidence type="ECO:0000256" key="7">
    <source>
        <dbReference type="ARBA" id="ARBA00022763"/>
    </source>
</evidence>
<evidence type="ECO:0000259" key="20">
    <source>
        <dbReference type="PROSITE" id="PS51194"/>
    </source>
</evidence>
<evidence type="ECO:0000256" key="16">
    <source>
        <dbReference type="ARBA" id="ARBA00034617"/>
    </source>
</evidence>
<evidence type="ECO:0000313" key="21">
    <source>
        <dbReference type="EMBL" id="ESO89613.1"/>
    </source>
</evidence>
<feature type="non-terminal residue" evidence="21">
    <location>
        <position position="1"/>
    </location>
</feature>
<evidence type="ECO:0000259" key="18">
    <source>
        <dbReference type="PROSITE" id="PS50967"/>
    </source>
</evidence>
<dbReference type="CDD" id="cd18794">
    <property type="entry name" value="SF2_C_RecQ"/>
    <property type="match status" value="1"/>
</dbReference>
<evidence type="ECO:0000256" key="12">
    <source>
        <dbReference type="ARBA" id="ARBA00023125"/>
    </source>
</evidence>
<dbReference type="InterPro" id="IPR014001">
    <property type="entry name" value="Helicase_ATP-bd"/>
</dbReference>
<feature type="domain" description="HRDC" evidence="18">
    <location>
        <begin position="597"/>
        <end position="673"/>
    </location>
</feature>
<dbReference type="HOGENOM" id="CLU_001103_12_3_1"/>
<evidence type="ECO:0000256" key="17">
    <source>
        <dbReference type="RuleBase" id="RU364117"/>
    </source>
</evidence>
<dbReference type="InterPro" id="IPR036390">
    <property type="entry name" value="WH_DNA-bd_sf"/>
</dbReference>
<dbReference type="OMA" id="HHDIPKS"/>
<dbReference type="FunFam" id="3.40.50.300:FF:000340">
    <property type="entry name" value="Bloom syndrome, RecQ helicase"/>
    <property type="match status" value="1"/>
</dbReference>
<evidence type="ECO:0000256" key="1">
    <source>
        <dbReference type="ARBA" id="ARBA00001947"/>
    </source>
</evidence>
<comment type="subcellular location">
    <subcellularLocation>
        <location evidence="2 17">Nucleus</location>
    </subcellularLocation>
</comment>
<feature type="domain" description="Helicase C-terminal" evidence="20">
    <location>
        <begin position="244"/>
        <end position="393"/>
    </location>
</feature>
<dbReference type="EMBL" id="KB202567">
    <property type="protein sequence ID" value="ESO89613.1"/>
    <property type="molecule type" value="Genomic_DNA"/>
</dbReference>
<dbReference type="InterPro" id="IPR027417">
    <property type="entry name" value="P-loop_NTPase"/>
</dbReference>
<dbReference type="GO" id="GO:0006260">
    <property type="term" value="P:DNA replication"/>
    <property type="evidence" value="ECO:0007669"/>
    <property type="project" value="UniProtKB-KW"/>
</dbReference>
<comment type="cofactor">
    <cofactor evidence="1">
        <name>Zn(2+)</name>
        <dbReference type="ChEBI" id="CHEBI:29105"/>
    </cofactor>
</comment>
<dbReference type="Gene3D" id="3.40.50.300">
    <property type="entry name" value="P-loop containing nucleotide triphosphate hydrolases"/>
    <property type="match status" value="2"/>
</dbReference>
<reference evidence="21 22" key="1">
    <citation type="journal article" date="2013" name="Nature">
        <title>Insights into bilaterian evolution from three spiralian genomes.</title>
        <authorList>
            <person name="Simakov O."/>
            <person name="Marletaz F."/>
            <person name="Cho S.J."/>
            <person name="Edsinger-Gonzales E."/>
            <person name="Havlak P."/>
            <person name="Hellsten U."/>
            <person name="Kuo D.H."/>
            <person name="Larsson T."/>
            <person name="Lv J."/>
            <person name="Arendt D."/>
            <person name="Savage R."/>
            <person name="Osoegawa K."/>
            <person name="de Jong P."/>
            <person name="Grimwood J."/>
            <person name="Chapman J.A."/>
            <person name="Shapiro H."/>
            <person name="Aerts A."/>
            <person name="Otillar R.P."/>
            <person name="Terry A.Y."/>
            <person name="Boore J.L."/>
            <person name="Grigoriev I.V."/>
            <person name="Lindberg D.R."/>
            <person name="Seaver E.C."/>
            <person name="Weisblat D.A."/>
            <person name="Putnam N.H."/>
            <person name="Rokhsar D.S."/>
        </authorList>
    </citation>
    <scope>NUCLEOTIDE SEQUENCE [LARGE SCALE GENOMIC DNA]</scope>
</reference>
<evidence type="ECO:0000256" key="3">
    <source>
        <dbReference type="ARBA" id="ARBA00005446"/>
    </source>
</evidence>
<keyword evidence="4" id="KW-0235">DNA replication</keyword>
<evidence type="ECO:0000256" key="5">
    <source>
        <dbReference type="ARBA" id="ARBA00022723"/>
    </source>
</evidence>
<keyword evidence="10" id="KW-0862">Zinc</keyword>
<dbReference type="AlphaFoldDB" id="V3ZEN8"/>
<evidence type="ECO:0000256" key="14">
    <source>
        <dbReference type="ARBA" id="ARBA00023235"/>
    </source>
</evidence>
<dbReference type="PROSITE" id="PS51194">
    <property type="entry name" value="HELICASE_CTER"/>
    <property type="match status" value="1"/>
</dbReference>
<evidence type="ECO:0000256" key="15">
    <source>
        <dbReference type="ARBA" id="ARBA00023242"/>
    </source>
</evidence>
<keyword evidence="15 17" id="KW-0539">Nucleus</keyword>
<evidence type="ECO:0000256" key="6">
    <source>
        <dbReference type="ARBA" id="ARBA00022741"/>
    </source>
</evidence>
<dbReference type="InterPro" id="IPR044876">
    <property type="entry name" value="HRDC_dom_sf"/>
</dbReference>
<dbReference type="STRING" id="225164.V3ZEN8"/>
<dbReference type="GO" id="GO:0016887">
    <property type="term" value="F:ATP hydrolysis activity"/>
    <property type="evidence" value="ECO:0007669"/>
    <property type="project" value="RHEA"/>
</dbReference>
<dbReference type="PANTHER" id="PTHR13710">
    <property type="entry name" value="DNA HELICASE RECQ FAMILY MEMBER"/>
    <property type="match status" value="1"/>
</dbReference>
<dbReference type="Pfam" id="PF00570">
    <property type="entry name" value="HRDC"/>
    <property type="match status" value="1"/>
</dbReference>
<keyword evidence="8 17" id="KW-0378">Hydrolase</keyword>
<dbReference type="Gene3D" id="1.10.150.80">
    <property type="entry name" value="HRDC domain"/>
    <property type="match status" value="1"/>
</dbReference>
<keyword evidence="22" id="KW-1185">Reference proteome</keyword>
<dbReference type="GO" id="GO:0046872">
    <property type="term" value="F:metal ion binding"/>
    <property type="evidence" value="ECO:0007669"/>
    <property type="project" value="UniProtKB-KW"/>
</dbReference>
<dbReference type="GO" id="GO:0009378">
    <property type="term" value="F:four-way junction helicase activity"/>
    <property type="evidence" value="ECO:0007669"/>
    <property type="project" value="TreeGrafter"/>
</dbReference>
<dbReference type="GeneID" id="20252023"/>
<comment type="catalytic activity">
    <reaction evidence="17">
        <text>ATP + H2O = ADP + phosphate + H(+)</text>
        <dbReference type="Rhea" id="RHEA:13065"/>
        <dbReference type="ChEBI" id="CHEBI:15377"/>
        <dbReference type="ChEBI" id="CHEBI:15378"/>
        <dbReference type="ChEBI" id="CHEBI:30616"/>
        <dbReference type="ChEBI" id="CHEBI:43474"/>
        <dbReference type="ChEBI" id="CHEBI:456216"/>
    </reaction>
</comment>
<dbReference type="InterPro" id="IPR002121">
    <property type="entry name" value="HRDC_dom"/>
</dbReference>
<feature type="domain" description="Helicase ATP-binding" evidence="19">
    <location>
        <begin position="33"/>
        <end position="221"/>
    </location>
</feature>
<keyword evidence="6 17" id="KW-0547">Nucleotide-binding</keyword>
<proteinExistence type="inferred from homology"/>
<dbReference type="Pfam" id="PF09382">
    <property type="entry name" value="RQC"/>
    <property type="match status" value="1"/>
</dbReference>
<dbReference type="FunFam" id="3.40.50.300:FF:000537">
    <property type="entry name" value="Bloom syndrome RecQ-like helicase"/>
    <property type="match status" value="1"/>
</dbReference>
<feature type="non-terminal residue" evidence="21">
    <location>
        <position position="673"/>
    </location>
</feature>
<sequence length="673" mass="77443">FDGQNFPHSRDMYCVFRQVFGLKDFRRNQLQAMNAALLGKDTFILMPTGGGKSLCYQLPALVTKGVSIVISPLRALIQDQVQKLCSLDIRAASLSGDVDLTRSSQIYNLLYQREPGVQLLYVTPEKIVASDKLLSCFQHLYNRKVLDRFVIDEAHCVSQVNYLFVFNSENLTWGHDFRPDYKKLNLLRKKYPSVPMMALTATATPRVRKDIIHQLGMNDPKWFMQSFNRGNLKYYIRMKKPKNAVKDVYDVIKSKFNGDIGVIYCLSRKECDTTASELQRQGIQAVSYHAGLSDSERYSIQEQWLYGDKKVICATIAFGMGIDKPDVRFVIHFSLPKSVEGYYQEAGRAGRDGHLAHCILYYTYGDVKRLRTIIQMDKNANYEAKRTHLDNLFRMVAYCENVTDCRRSQILQYFGEHYFDRSQCGSFRGSICDNCESKDSFQLRDVTDDAKMIVQCVKDLASNSRTRLTLIHFVELIKGLNFENLVSVSTLYFFTIILGSQNTKIMQLGHNKHKAHGVCSAYNRQDAERLLRKLVIDGILMEELQTTTMDMTACYIRPGAKANQLLSGQIKVELHITGSKKKLEINKIGQEPQSDREKLTSECYKELLPIAKTIAREHNIFNYVTIFTNTMLWQMAEKLPATEEEMIDQIDMITQKKIETYKVDRLLEVLQHY</sequence>
<evidence type="ECO:0000256" key="2">
    <source>
        <dbReference type="ARBA" id="ARBA00004123"/>
    </source>
</evidence>
<dbReference type="Proteomes" id="UP000030746">
    <property type="component" value="Unassembled WGS sequence"/>
</dbReference>
<dbReference type="InterPro" id="IPR010997">
    <property type="entry name" value="HRDC-like_sf"/>
</dbReference>
<dbReference type="CTD" id="20252023"/>
<dbReference type="GO" id="GO:0005694">
    <property type="term" value="C:chromosome"/>
    <property type="evidence" value="ECO:0007669"/>
    <property type="project" value="TreeGrafter"/>
</dbReference>
<evidence type="ECO:0000259" key="19">
    <source>
        <dbReference type="PROSITE" id="PS51192"/>
    </source>
</evidence>
<dbReference type="SMART" id="SM00490">
    <property type="entry name" value="HELICc"/>
    <property type="match status" value="1"/>
</dbReference>
<keyword evidence="9 17" id="KW-0347">Helicase</keyword>
<dbReference type="InterPro" id="IPR011545">
    <property type="entry name" value="DEAD/DEAH_box_helicase_dom"/>
</dbReference>
<dbReference type="Gene3D" id="1.10.10.10">
    <property type="entry name" value="Winged helix-like DNA-binding domain superfamily/Winged helix DNA-binding domain"/>
    <property type="match status" value="1"/>
</dbReference>
<dbReference type="SMART" id="SM00956">
    <property type="entry name" value="RQC"/>
    <property type="match status" value="1"/>
</dbReference>
<keyword evidence="7" id="KW-0227">DNA damage</keyword>
<keyword evidence="13" id="KW-0234">DNA repair</keyword>
<evidence type="ECO:0000256" key="10">
    <source>
        <dbReference type="ARBA" id="ARBA00022833"/>
    </source>
</evidence>
<dbReference type="InterPro" id="IPR032284">
    <property type="entry name" value="RecQ_Zn-bd"/>
</dbReference>
<evidence type="ECO:0000256" key="4">
    <source>
        <dbReference type="ARBA" id="ARBA00022705"/>
    </source>
</evidence>
<comment type="catalytic activity">
    <reaction evidence="16 17">
        <text>Couples ATP hydrolysis with the unwinding of duplex DNA by translocating in the 3'-5' direction.</text>
        <dbReference type="EC" id="5.6.2.4"/>
    </reaction>
</comment>
<gene>
    <name evidence="21" type="ORF">LOTGIDRAFT_71576</name>
</gene>
<dbReference type="PANTHER" id="PTHR13710:SF153">
    <property type="entry name" value="RECQ-LIKE DNA HELICASE BLM"/>
    <property type="match status" value="1"/>
</dbReference>
<evidence type="ECO:0000256" key="9">
    <source>
        <dbReference type="ARBA" id="ARBA00022806"/>
    </source>
</evidence>
<keyword evidence="11 17" id="KW-0067">ATP-binding</keyword>
<dbReference type="InterPro" id="IPR004589">
    <property type="entry name" value="DNA_helicase_ATP-dep_RecQ"/>
</dbReference>
<dbReference type="Pfam" id="PF16124">
    <property type="entry name" value="RecQ_Zn_bind"/>
    <property type="match status" value="1"/>
</dbReference>
<dbReference type="GO" id="GO:0000724">
    <property type="term" value="P:double-strand break repair via homologous recombination"/>
    <property type="evidence" value="ECO:0007669"/>
    <property type="project" value="TreeGrafter"/>
</dbReference>
<dbReference type="InterPro" id="IPR036388">
    <property type="entry name" value="WH-like_DNA-bd_sf"/>
</dbReference>
<dbReference type="PROSITE" id="PS50967">
    <property type="entry name" value="HRDC"/>
    <property type="match status" value="1"/>
</dbReference>
<dbReference type="GO" id="GO:0005634">
    <property type="term" value="C:nucleus"/>
    <property type="evidence" value="ECO:0007669"/>
    <property type="project" value="UniProtKB-SubCell"/>
</dbReference>
<dbReference type="PROSITE" id="PS51192">
    <property type="entry name" value="HELICASE_ATP_BIND_1"/>
    <property type="match status" value="1"/>
</dbReference>
<dbReference type="InterPro" id="IPR018982">
    <property type="entry name" value="RQC_domain"/>
</dbReference>
<keyword evidence="14" id="KW-0413">Isomerase</keyword>
<evidence type="ECO:0000256" key="13">
    <source>
        <dbReference type="ARBA" id="ARBA00023204"/>
    </source>
</evidence>
<dbReference type="OrthoDB" id="10261556at2759"/>